<dbReference type="Gene3D" id="2.30.42.10">
    <property type="match status" value="4"/>
</dbReference>
<evidence type="ECO:0000313" key="5">
    <source>
        <dbReference type="EMBL" id="KAL0822083.1"/>
    </source>
</evidence>
<dbReference type="InterPro" id="IPR053004">
    <property type="entry name" value="MAGUK_Signaling_Regulators"/>
</dbReference>
<feature type="domain" description="Guanylate kinase-like" evidence="3">
    <location>
        <begin position="1674"/>
        <end position="1776"/>
    </location>
</feature>
<feature type="region of interest" description="Disordered" evidence="2">
    <location>
        <begin position="1334"/>
        <end position="1384"/>
    </location>
</feature>
<evidence type="ECO:0000256" key="1">
    <source>
        <dbReference type="SAM" id="Coils"/>
    </source>
</evidence>
<dbReference type="CDD" id="cd06767">
    <property type="entry name" value="PDZ3_DLG5-like"/>
    <property type="match status" value="1"/>
</dbReference>
<dbReference type="InterPro" id="IPR008144">
    <property type="entry name" value="Guanylate_kin-like_dom"/>
</dbReference>
<protein>
    <recommendedName>
        <fullName evidence="7">Disks large homolog 5</fullName>
    </recommendedName>
</protein>
<gene>
    <name evidence="5" type="ORF">ABMA28_005448</name>
</gene>
<feature type="compositionally biased region" description="Basic and acidic residues" evidence="2">
    <location>
        <begin position="1028"/>
        <end position="1039"/>
    </location>
</feature>
<dbReference type="Pfam" id="PF00595">
    <property type="entry name" value="PDZ"/>
    <property type="match status" value="3"/>
</dbReference>
<dbReference type="PROSITE" id="PS50106">
    <property type="entry name" value="PDZ"/>
    <property type="match status" value="4"/>
</dbReference>
<feature type="domain" description="PDZ" evidence="4">
    <location>
        <begin position="1395"/>
        <end position="1475"/>
    </location>
</feature>
<dbReference type="SMART" id="SM00228">
    <property type="entry name" value="PDZ"/>
    <property type="match status" value="4"/>
</dbReference>
<sequence>MASGTSSLESNGSNESISHSYVSNERPVPSIPIEYDVLTPSQCYEKQNYGKTHSAHVMSGPYEPLGQYDVISKQTNESLKQQCEKALHELNQLRRQHTETSRRCEHVMKELEYFRGQHRAAMNQLEVSAAEASSLRGKYGDLLNDNQRLEREVQHLQQSSNPETSSDALVHTLRKHEALKEEFDCFQKRYEDLIETHNTTLEKLRIVQEENSRLKTQLHDLTQERNSVIRERNALKQQVASVVRQWEGGVRERADIKRLTTERNAAIHEYTLIMSERDTVHKEMEKLSDDLQAALKRVAALEAALQASREEQRATAVQAESLRREIESALLDRDRAIKECTDLKTPQNANTLAKSRQDNSAYHHLGLASGVGNDGFLNGQHSNDPSLDKLQVFVGLSAEGGDKERGEGDANPELQRMHKQLERLQAELADAQQEAEVSKRRRDWAFSERDKLLQERESVKALCNRLRKERDQMVGELADARRHGGKKAESKESKSSRGDHDDKCRMLHDADRALDADLQDYEWDIIDVELSGLGKDGDLGFELSGGRDEPCYPNDYSIYVTAVKKGSVAEGKIKVLDRVTEACGVCVWGSGSLAASALRAALQHGHAALRIQRARAVRRTVRLADARGIVLHHGIFINKISCGSIAAKEGTLFVGDRVVTINNRSIEGVKSVSEAMAMLNECQYESVVLTVLRPLYPCCPARDRFSMYEHSFSDGKMVNICSQTEESYCQFLPPPPEPKVHIDHGVADFDRRYVYHVAAGSQGKIHQERGTWDMIRGKIEAVTGRSKSKDKQNKVPESDAIAELDSVIDSYHHGKTIKETSSVLKRSRRKNKEAQHDAKNGGTWPKARANFILEENSTGTIVQPRSRKERPPLSILLSPPTKLPPEPQRSNINRNSNPIPLGHAPLTQATAPARHSVYKSIESSPNVIEHFPKPAPLAIHNPFASPSNMNFEKIRTLEKDKMSISDYSEHDITPNRLSLVLNPSDDSLDYQPVTRNRNKSPHSLDFMVNKGPSSLDFVSRKSPSSLDHSIKNHPGKDLLDQYYSRKKSSSPKTVNKYPSDSDSFGPDSLNSNANYPMTGTLPTQSRLQSQYYRGPFVNSNPHPSRYPHLASPTNIPQSQSGESIGNSYDMHSFTSHTHNMSDLQPVPRANRTGDYHHTYEGGTFPRKKENQRFRIPSNPSVTSKNSAGKLSTGSIERSSERNSPMPTFHVEVLSPGRGAKQLTHKGTRNSMPEYCGLGWDKPLPGELRRVHIDKSQQPLGIQIYCPPSSGGVFVSTVNDNSLASQVGLQVGDQLLEVCGINMRSATYTLAARVLRQIGNSITMLVQYSPEKYKDEVEVPGSSSSGESSHDEEVSLSGSPTPRNSPGPQQSLRMEAPPTDVATLRQSSVNKELPRFLLIEMRNCSDLGISLVGGNAVGIFVHSVQLDSPAYIAGLRTGDQILEYNNVDLRRATAEQAALELAKPADKVSVLVRHDLQQYHEIKDKPGDAFYIRAGFDRCAKITAIGMDTIDEYPLWFRKDEVLFVDNTLFNGAPGLWRAWQLDCKGVKRQWGTIPSKFKVEEILRRSMGSLESEAQRRAATTARRSFFRRKKHRDSKELASFSNTELGCWSDSGALSDDPPLLSYQRVERLHYGNHRPVVVLGPLWECVVGKLVSDWPHVFAAPRPHHRDQVPAQAIRDLAEKGIHCILDISVTTIEKLHKQQIYPIVLFIKFKSFKQIKEVKDTRYPADKVSAKAAKEMYEHGLKVENEYRNYISAEIPAGVNIAYMCTQIKEAVEEEQNKTLWVPSVQA</sequence>
<dbReference type="Pfam" id="PF00625">
    <property type="entry name" value="Guanylate_kin"/>
    <property type="match status" value="1"/>
</dbReference>
<dbReference type="PANTHER" id="PTHR46360">
    <property type="entry name" value="DISKS LARGE HOMOLOG 5"/>
    <property type="match status" value="1"/>
</dbReference>
<feature type="compositionally biased region" description="Polar residues" evidence="2">
    <location>
        <begin position="1"/>
        <end position="23"/>
    </location>
</feature>
<organism evidence="5 6">
    <name type="scientific">Loxostege sticticalis</name>
    <name type="common">Beet webworm moth</name>
    <dbReference type="NCBI Taxonomy" id="481309"/>
    <lineage>
        <taxon>Eukaryota</taxon>
        <taxon>Metazoa</taxon>
        <taxon>Ecdysozoa</taxon>
        <taxon>Arthropoda</taxon>
        <taxon>Hexapoda</taxon>
        <taxon>Insecta</taxon>
        <taxon>Pterygota</taxon>
        <taxon>Neoptera</taxon>
        <taxon>Endopterygota</taxon>
        <taxon>Lepidoptera</taxon>
        <taxon>Glossata</taxon>
        <taxon>Ditrysia</taxon>
        <taxon>Pyraloidea</taxon>
        <taxon>Crambidae</taxon>
        <taxon>Pyraustinae</taxon>
        <taxon>Loxostege</taxon>
    </lineage>
</organism>
<feature type="region of interest" description="Disordered" evidence="2">
    <location>
        <begin position="818"/>
        <end position="890"/>
    </location>
</feature>
<dbReference type="SMART" id="SM00072">
    <property type="entry name" value="GuKc"/>
    <property type="match status" value="1"/>
</dbReference>
<feature type="region of interest" description="Disordered" evidence="2">
    <location>
        <begin position="1151"/>
        <end position="1203"/>
    </location>
</feature>
<feature type="domain" description="PDZ" evidence="4">
    <location>
        <begin position="525"/>
        <end position="584"/>
    </location>
</feature>
<name>A0ABD0SSR9_LOXSC</name>
<dbReference type="PROSITE" id="PS50052">
    <property type="entry name" value="GUANYLATE_KINASE_2"/>
    <property type="match status" value="1"/>
</dbReference>
<feature type="domain" description="PDZ" evidence="4">
    <location>
        <begin position="608"/>
        <end position="669"/>
    </location>
</feature>
<reference evidence="5 6" key="1">
    <citation type="submission" date="2024-06" db="EMBL/GenBank/DDBJ databases">
        <title>A chromosome-level genome assembly of beet webworm, Loxostege sticticalis.</title>
        <authorList>
            <person name="Zhang Y."/>
        </authorList>
    </citation>
    <scope>NUCLEOTIDE SEQUENCE [LARGE SCALE GENOMIC DNA]</scope>
    <source>
        <strain evidence="5">AQ028</strain>
        <tissue evidence="5">Male pupae</tissue>
    </source>
</reference>
<proteinExistence type="predicted"/>
<feature type="coiled-coil region" evidence="1">
    <location>
        <begin position="76"/>
        <end position="238"/>
    </location>
</feature>
<dbReference type="Gene3D" id="2.30.30.40">
    <property type="entry name" value="SH3 Domains"/>
    <property type="match status" value="1"/>
</dbReference>
<dbReference type="EMBL" id="JBEDNZ010000017">
    <property type="protein sequence ID" value="KAL0822083.1"/>
    <property type="molecule type" value="Genomic_DNA"/>
</dbReference>
<feature type="domain" description="PDZ" evidence="4">
    <location>
        <begin position="1249"/>
        <end position="1329"/>
    </location>
</feature>
<feature type="coiled-coil region" evidence="1">
    <location>
        <begin position="277"/>
        <end position="339"/>
    </location>
</feature>
<feature type="compositionally biased region" description="Polar residues" evidence="2">
    <location>
        <begin position="1177"/>
        <end position="1203"/>
    </location>
</feature>
<keyword evidence="1" id="KW-0175">Coiled coil</keyword>
<feature type="compositionally biased region" description="Polar residues" evidence="2">
    <location>
        <begin position="1355"/>
        <end position="1371"/>
    </location>
</feature>
<comment type="caution">
    <text evidence="5">The sequence shown here is derived from an EMBL/GenBank/DDBJ whole genome shotgun (WGS) entry which is preliminary data.</text>
</comment>
<dbReference type="InterPro" id="IPR008145">
    <property type="entry name" value="GK/Ca_channel_bsu"/>
</dbReference>
<dbReference type="Gene3D" id="3.40.50.300">
    <property type="entry name" value="P-loop containing nucleotide triphosphate hydrolases"/>
    <property type="match status" value="1"/>
</dbReference>
<evidence type="ECO:0000313" key="6">
    <source>
        <dbReference type="Proteomes" id="UP001549921"/>
    </source>
</evidence>
<feature type="compositionally biased region" description="Polar residues" evidence="2">
    <location>
        <begin position="1111"/>
        <end position="1124"/>
    </location>
</feature>
<feature type="region of interest" description="Disordered" evidence="2">
    <location>
        <begin position="1"/>
        <end position="25"/>
    </location>
</feature>
<dbReference type="InterPro" id="IPR027417">
    <property type="entry name" value="P-loop_NTPase"/>
</dbReference>
<dbReference type="InterPro" id="IPR036034">
    <property type="entry name" value="PDZ_sf"/>
</dbReference>
<evidence type="ECO:0000259" key="4">
    <source>
        <dbReference type="PROSITE" id="PS50106"/>
    </source>
</evidence>
<evidence type="ECO:0000256" key="2">
    <source>
        <dbReference type="SAM" id="MobiDB-lite"/>
    </source>
</evidence>
<dbReference type="Proteomes" id="UP001549921">
    <property type="component" value="Unassembled WGS sequence"/>
</dbReference>
<accession>A0ABD0SSR9</accession>
<evidence type="ECO:0008006" key="7">
    <source>
        <dbReference type="Google" id="ProtNLM"/>
    </source>
</evidence>
<dbReference type="SUPFAM" id="SSF52540">
    <property type="entry name" value="P-loop containing nucleoside triphosphate hydrolases"/>
    <property type="match status" value="1"/>
</dbReference>
<dbReference type="SUPFAM" id="SSF50156">
    <property type="entry name" value="PDZ domain-like"/>
    <property type="match status" value="4"/>
</dbReference>
<feature type="region of interest" description="Disordered" evidence="2">
    <location>
        <begin position="477"/>
        <end position="503"/>
    </location>
</feature>
<feature type="region of interest" description="Disordered" evidence="2">
    <location>
        <begin position="1017"/>
        <end position="1124"/>
    </location>
</feature>
<feature type="compositionally biased region" description="Polar residues" evidence="2">
    <location>
        <begin position="1050"/>
        <end position="1102"/>
    </location>
</feature>
<dbReference type="PANTHER" id="PTHR46360:SF1">
    <property type="entry name" value="DISKS LARGE HOMOLOG 5"/>
    <property type="match status" value="1"/>
</dbReference>
<feature type="region of interest" description="Disordered" evidence="2">
    <location>
        <begin position="982"/>
        <end position="1005"/>
    </location>
</feature>
<evidence type="ECO:0000259" key="3">
    <source>
        <dbReference type="PROSITE" id="PS50052"/>
    </source>
</evidence>
<dbReference type="InterPro" id="IPR001478">
    <property type="entry name" value="PDZ"/>
</dbReference>